<keyword evidence="2" id="KW-1185">Reference proteome</keyword>
<dbReference type="Proteomes" id="UP001163321">
    <property type="component" value="Chromosome 6"/>
</dbReference>
<evidence type="ECO:0000313" key="1">
    <source>
        <dbReference type="EMBL" id="KAI9909973.1"/>
    </source>
</evidence>
<sequence length="67" mass="7372">MHGTILLKCLEGGDLLGPDKHVLLELNTKADRSLALSVKYQNEMMPAPPLENAATLQQLVNRTRPCC</sequence>
<reference evidence="1 2" key="1">
    <citation type="journal article" date="2022" name="bioRxiv">
        <title>The genome of the oomycete Peronosclerospora sorghi, a cosmopolitan pathogen of maize and sorghum, is inflated with dispersed pseudogenes.</title>
        <authorList>
            <person name="Fletcher K."/>
            <person name="Martin F."/>
            <person name="Isakeit T."/>
            <person name="Cavanaugh K."/>
            <person name="Magill C."/>
            <person name="Michelmore R."/>
        </authorList>
    </citation>
    <scope>NUCLEOTIDE SEQUENCE [LARGE SCALE GENOMIC DNA]</scope>
    <source>
        <strain evidence="1">P6</strain>
    </source>
</reference>
<name>A0ACC0VVW1_9STRA</name>
<evidence type="ECO:0000313" key="2">
    <source>
        <dbReference type="Proteomes" id="UP001163321"/>
    </source>
</evidence>
<organism evidence="1 2">
    <name type="scientific">Peronosclerospora sorghi</name>
    <dbReference type="NCBI Taxonomy" id="230839"/>
    <lineage>
        <taxon>Eukaryota</taxon>
        <taxon>Sar</taxon>
        <taxon>Stramenopiles</taxon>
        <taxon>Oomycota</taxon>
        <taxon>Peronosporomycetes</taxon>
        <taxon>Peronosporales</taxon>
        <taxon>Peronosporaceae</taxon>
        <taxon>Peronosclerospora</taxon>
    </lineage>
</organism>
<gene>
    <name evidence="1" type="ORF">PsorP6_010310</name>
</gene>
<dbReference type="EMBL" id="CM047585">
    <property type="protein sequence ID" value="KAI9909973.1"/>
    <property type="molecule type" value="Genomic_DNA"/>
</dbReference>
<comment type="caution">
    <text evidence="1">The sequence shown here is derived from an EMBL/GenBank/DDBJ whole genome shotgun (WGS) entry which is preliminary data.</text>
</comment>
<protein>
    <submittedName>
        <fullName evidence="1">Uncharacterized protein</fullName>
    </submittedName>
</protein>
<accession>A0ACC0VVW1</accession>
<proteinExistence type="predicted"/>